<protein>
    <recommendedName>
        <fullName evidence="6">C2H2-type domain-containing protein</fullName>
    </recommendedName>
</protein>
<dbReference type="PROSITE" id="PS50157">
    <property type="entry name" value="ZINC_FINGER_C2H2_2"/>
    <property type="match status" value="1"/>
</dbReference>
<keyword evidence="8" id="KW-1185">Reference proteome</keyword>
<feature type="compositionally biased region" description="Polar residues" evidence="5">
    <location>
        <begin position="45"/>
        <end position="55"/>
    </location>
</feature>
<dbReference type="InterPro" id="IPR036236">
    <property type="entry name" value="Znf_C2H2_sf"/>
</dbReference>
<organism evidence="7 8">
    <name type="scientific">Trifolium medium</name>
    <dbReference type="NCBI Taxonomy" id="97028"/>
    <lineage>
        <taxon>Eukaryota</taxon>
        <taxon>Viridiplantae</taxon>
        <taxon>Streptophyta</taxon>
        <taxon>Embryophyta</taxon>
        <taxon>Tracheophyta</taxon>
        <taxon>Spermatophyta</taxon>
        <taxon>Magnoliopsida</taxon>
        <taxon>eudicotyledons</taxon>
        <taxon>Gunneridae</taxon>
        <taxon>Pentapetalae</taxon>
        <taxon>rosids</taxon>
        <taxon>fabids</taxon>
        <taxon>Fabales</taxon>
        <taxon>Fabaceae</taxon>
        <taxon>Papilionoideae</taxon>
        <taxon>50 kb inversion clade</taxon>
        <taxon>NPAAA clade</taxon>
        <taxon>Hologalegina</taxon>
        <taxon>IRL clade</taxon>
        <taxon>Trifolieae</taxon>
        <taxon>Trifolium</taxon>
    </lineage>
</organism>
<accession>A0A392PR66</accession>
<keyword evidence="3" id="KW-0862">Zinc</keyword>
<dbReference type="SUPFAM" id="SSF57667">
    <property type="entry name" value="beta-beta-alpha zinc fingers"/>
    <property type="match status" value="1"/>
</dbReference>
<evidence type="ECO:0000256" key="3">
    <source>
        <dbReference type="ARBA" id="ARBA00022833"/>
    </source>
</evidence>
<comment type="caution">
    <text evidence="7">The sequence shown here is derived from an EMBL/GenBank/DDBJ whole genome shotgun (WGS) entry which is preliminary data.</text>
</comment>
<evidence type="ECO:0000256" key="4">
    <source>
        <dbReference type="PROSITE-ProRule" id="PRU00042"/>
    </source>
</evidence>
<dbReference type="Proteomes" id="UP000265520">
    <property type="component" value="Unassembled WGS sequence"/>
</dbReference>
<evidence type="ECO:0000313" key="7">
    <source>
        <dbReference type="EMBL" id="MCI13405.1"/>
    </source>
</evidence>
<evidence type="ECO:0000259" key="6">
    <source>
        <dbReference type="PROSITE" id="PS50157"/>
    </source>
</evidence>
<name>A0A392PR66_9FABA</name>
<reference evidence="7 8" key="1">
    <citation type="journal article" date="2018" name="Front. Plant Sci.">
        <title>Red Clover (Trifolium pratense) and Zigzag Clover (T. medium) - A Picture of Genomic Similarities and Differences.</title>
        <authorList>
            <person name="Dluhosova J."/>
            <person name="Istvanek J."/>
            <person name="Nedelnik J."/>
            <person name="Repkova J."/>
        </authorList>
    </citation>
    <scope>NUCLEOTIDE SEQUENCE [LARGE SCALE GENOMIC DNA]</scope>
    <source>
        <strain evidence="8">cv. 10/8</strain>
        <tissue evidence="7">Leaf</tissue>
    </source>
</reference>
<keyword evidence="1" id="KW-0479">Metal-binding</keyword>
<feature type="domain" description="C2H2-type" evidence="6">
    <location>
        <begin position="19"/>
        <end position="46"/>
    </location>
</feature>
<dbReference type="InterPro" id="IPR013087">
    <property type="entry name" value="Znf_C2H2_type"/>
</dbReference>
<evidence type="ECO:0000313" key="8">
    <source>
        <dbReference type="Proteomes" id="UP000265520"/>
    </source>
</evidence>
<evidence type="ECO:0000256" key="2">
    <source>
        <dbReference type="ARBA" id="ARBA00022771"/>
    </source>
</evidence>
<sequence length="69" mass="7936">MMSMIMGNDNNRRNLKKPYLCRVCNMDFSSNKALNGHMRWHKKGSASSLLEQNKSSYDDQDQLPAIDLS</sequence>
<dbReference type="EMBL" id="LXQA010088130">
    <property type="protein sequence ID" value="MCI13405.1"/>
    <property type="molecule type" value="Genomic_DNA"/>
</dbReference>
<dbReference type="FunFam" id="3.30.160.60:FF:000065">
    <property type="entry name" value="B-cell CLL/lymphoma 6, member B"/>
    <property type="match status" value="1"/>
</dbReference>
<proteinExistence type="predicted"/>
<feature type="region of interest" description="Disordered" evidence="5">
    <location>
        <begin position="43"/>
        <end position="69"/>
    </location>
</feature>
<dbReference type="Pfam" id="PF13912">
    <property type="entry name" value="zf-C2H2_6"/>
    <property type="match status" value="1"/>
</dbReference>
<dbReference type="AlphaFoldDB" id="A0A392PR66"/>
<evidence type="ECO:0000256" key="5">
    <source>
        <dbReference type="SAM" id="MobiDB-lite"/>
    </source>
</evidence>
<evidence type="ECO:0000256" key="1">
    <source>
        <dbReference type="ARBA" id="ARBA00022723"/>
    </source>
</evidence>
<feature type="non-terminal residue" evidence="7">
    <location>
        <position position="69"/>
    </location>
</feature>
<dbReference type="GO" id="GO:0008270">
    <property type="term" value="F:zinc ion binding"/>
    <property type="evidence" value="ECO:0007669"/>
    <property type="project" value="UniProtKB-KW"/>
</dbReference>
<dbReference type="Gene3D" id="3.30.160.60">
    <property type="entry name" value="Classic Zinc Finger"/>
    <property type="match status" value="1"/>
</dbReference>
<keyword evidence="2 4" id="KW-0863">Zinc-finger</keyword>
<dbReference type="PROSITE" id="PS00028">
    <property type="entry name" value="ZINC_FINGER_C2H2_1"/>
    <property type="match status" value="1"/>
</dbReference>